<comment type="function">
    <text evidence="12">Component of the PAM complex, a complex required for the translocation of transit peptide-containing proteins from the inner membrane into the mitochondrial matrix in an ATP-dependent manner.</text>
</comment>
<dbReference type="PANTHER" id="PTHR28021">
    <property type="entry name" value="PRESEQUENCE TRANSLOCATED-ASSOCIATED MOTOR SUBUNIT PAM17, MITOCHONDRIAL"/>
    <property type="match status" value="1"/>
</dbReference>
<proteinExistence type="inferred from homology"/>
<organism evidence="13 14">
    <name type="scientific">Malassezia cuniculi</name>
    <dbReference type="NCBI Taxonomy" id="948313"/>
    <lineage>
        <taxon>Eukaryota</taxon>
        <taxon>Fungi</taxon>
        <taxon>Dikarya</taxon>
        <taxon>Basidiomycota</taxon>
        <taxon>Ustilaginomycotina</taxon>
        <taxon>Malasseziomycetes</taxon>
        <taxon>Malasseziales</taxon>
        <taxon>Malasseziaceae</taxon>
        <taxon>Malassezia</taxon>
    </lineage>
</organism>
<dbReference type="InterPro" id="IPR013875">
    <property type="entry name" value="Pam17"/>
</dbReference>
<comment type="similarity">
    <text evidence="2 12">Belongs to the PAM17 family.</text>
</comment>
<keyword evidence="8 12" id="KW-1133">Transmembrane helix</keyword>
<evidence type="ECO:0000256" key="6">
    <source>
        <dbReference type="ARBA" id="ARBA00022927"/>
    </source>
</evidence>
<dbReference type="AlphaFoldDB" id="A0AAF0J7T9"/>
<reference evidence="13" key="1">
    <citation type="submission" date="2023-03" db="EMBL/GenBank/DDBJ databases">
        <title>Mating type loci evolution in Malassezia.</title>
        <authorList>
            <person name="Coelho M.A."/>
        </authorList>
    </citation>
    <scope>NUCLEOTIDE SEQUENCE</scope>
    <source>
        <strain evidence="13">CBS 11721</strain>
    </source>
</reference>
<feature type="transmembrane region" description="Helical" evidence="12">
    <location>
        <begin position="45"/>
        <end position="68"/>
    </location>
</feature>
<keyword evidence="6 12" id="KW-0653">Protein transport</keyword>
<gene>
    <name evidence="13" type="primary">PAM17</name>
    <name evidence="13" type="ORF">MCUN1_002930</name>
</gene>
<keyword evidence="11 12" id="KW-0472">Membrane</keyword>
<evidence type="ECO:0000256" key="5">
    <source>
        <dbReference type="ARBA" id="ARBA00022792"/>
    </source>
</evidence>
<evidence type="ECO:0000256" key="1">
    <source>
        <dbReference type="ARBA" id="ARBA00004448"/>
    </source>
</evidence>
<sequence length="194" mass="22115">MVQALVRRMRGRAFAGVRPYSSAPEQQQRPLPWEAYLRLRNQRRIVGVLASIPTTILAGGGAGSYFMTQEIDPTQTIMGNDADQLDPMLVYVGATASAALFGWLIGPSIGNGLWSIFHRTKARQIAQRDKDFYAHIRRMRADPTRQVMHNQIPDYYRLLTIQGEKIGSISQYRRWLRDQSKFRRKAAHGLKADE</sequence>
<dbReference type="GO" id="GO:0001405">
    <property type="term" value="C:PAM complex, Tim23 associated import motor"/>
    <property type="evidence" value="ECO:0007669"/>
    <property type="project" value="UniProtKB-UniRule"/>
</dbReference>
<keyword evidence="4 12" id="KW-0812">Transmembrane</keyword>
<evidence type="ECO:0000256" key="8">
    <source>
        <dbReference type="ARBA" id="ARBA00022989"/>
    </source>
</evidence>
<dbReference type="Pfam" id="PF08566">
    <property type="entry name" value="Pam17"/>
    <property type="match status" value="1"/>
</dbReference>
<keyword evidence="7" id="KW-0809">Transit peptide</keyword>
<evidence type="ECO:0000313" key="14">
    <source>
        <dbReference type="Proteomes" id="UP001219933"/>
    </source>
</evidence>
<dbReference type="EMBL" id="CP119880">
    <property type="protein sequence ID" value="WFD36059.1"/>
    <property type="molecule type" value="Genomic_DNA"/>
</dbReference>
<evidence type="ECO:0000256" key="12">
    <source>
        <dbReference type="RuleBase" id="RU367146"/>
    </source>
</evidence>
<feature type="transmembrane region" description="Helical" evidence="12">
    <location>
        <begin position="88"/>
        <end position="114"/>
    </location>
</feature>
<evidence type="ECO:0000256" key="4">
    <source>
        <dbReference type="ARBA" id="ARBA00022692"/>
    </source>
</evidence>
<dbReference type="PANTHER" id="PTHR28021:SF1">
    <property type="entry name" value="PRESEQUENCE TRANSLOCATED-ASSOCIATED MOTOR SUBUNIT PAM17, MITOCHONDRIAL"/>
    <property type="match status" value="1"/>
</dbReference>
<keyword evidence="9 12" id="KW-0811">Translocation</keyword>
<evidence type="ECO:0000256" key="2">
    <source>
        <dbReference type="ARBA" id="ARBA00006837"/>
    </source>
</evidence>
<evidence type="ECO:0000256" key="10">
    <source>
        <dbReference type="ARBA" id="ARBA00023128"/>
    </source>
</evidence>
<accession>A0AAF0J7T9</accession>
<keyword evidence="14" id="KW-1185">Reference proteome</keyword>
<keyword evidence="3 12" id="KW-0813">Transport</keyword>
<evidence type="ECO:0000256" key="11">
    <source>
        <dbReference type="ARBA" id="ARBA00023136"/>
    </source>
</evidence>
<evidence type="ECO:0000313" key="13">
    <source>
        <dbReference type="EMBL" id="WFD36059.1"/>
    </source>
</evidence>
<name>A0AAF0J7T9_9BASI</name>
<comment type="subcellular location">
    <subcellularLocation>
        <location evidence="1 12">Mitochondrion inner membrane</location>
        <topology evidence="1 12">Multi-pass membrane protein</topology>
    </subcellularLocation>
</comment>
<dbReference type="Proteomes" id="UP001219933">
    <property type="component" value="Chromosome 4"/>
</dbReference>
<dbReference type="GO" id="GO:0030150">
    <property type="term" value="P:protein import into mitochondrial matrix"/>
    <property type="evidence" value="ECO:0007669"/>
    <property type="project" value="UniProtKB-UniRule"/>
</dbReference>
<evidence type="ECO:0000256" key="3">
    <source>
        <dbReference type="ARBA" id="ARBA00022448"/>
    </source>
</evidence>
<protein>
    <recommendedName>
        <fullName evidence="12">Presequence translocated-associated motor subunit PAM17</fullName>
    </recommendedName>
</protein>
<comment type="subunit">
    <text evidence="12">Component of the PAM complex.</text>
</comment>
<evidence type="ECO:0000256" key="7">
    <source>
        <dbReference type="ARBA" id="ARBA00022946"/>
    </source>
</evidence>
<keyword evidence="5 12" id="KW-0999">Mitochondrion inner membrane</keyword>
<evidence type="ECO:0000256" key="9">
    <source>
        <dbReference type="ARBA" id="ARBA00023010"/>
    </source>
</evidence>
<keyword evidence="10 12" id="KW-0496">Mitochondrion</keyword>